<name>A0ABX2D4V4_9CYAN</name>
<protein>
    <submittedName>
        <fullName evidence="1">Uncharacterized protein</fullName>
    </submittedName>
</protein>
<proteinExistence type="predicted"/>
<comment type="caution">
    <text evidence="1">The sequence shown here is derived from an EMBL/GenBank/DDBJ whole genome shotgun (WGS) entry which is preliminary data.</text>
</comment>
<organism evidence="1 2">
    <name type="scientific">Microcoleus asticus IPMA8</name>
    <dbReference type="NCBI Taxonomy" id="2563858"/>
    <lineage>
        <taxon>Bacteria</taxon>
        <taxon>Bacillati</taxon>
        <taxon>Cyanobacteriota</taxon>
        <taxon>Cyanophyceae</taxon>
        <taxon>Oscillatoriophycideae</taxon>
        <taxon>Oscillatoriales</taxon>
        <taxon>Microcoleaceae</taxon>
        <taxon>Microcoleus</taxon>
        <taxon>Microcoleus asticus</taxon>
    </lineage>
</organism>
<sequence>MKNQTDDVAKKDLVDRAFESAAIPDPTAWVHEHYFLANFAYTLANIQEHLSDESCEIGENGESGEGILSIDAKIRDMLRATFSDDGWQYVESLL</sequence>
<dbReference type="EMBL" id="SRRZ01000144">
    <property type="protein sequence ID" value="NQE37669.1"/>
    <property type="molecule type" value="Genomic_DNA"/>
</dbReference>
<accession>A0ABX2D4V4</accession>
<dbReference type="Proteomes" id="UP000702425">
    <property type="component" value="Unassembled WGS sequence"/>
</dbReference>
<evidence type="ECO:0000313" key="1">
    <source>
        <dbReference type="EMBL" id="NQE37669.1"/>
    </source>
</evidence>
<keyword evidence="2" id="KW-1185">Reference proteome</keyword>
<evidence type="ECO:0000313" key="2">
    <source>
        <dbReference type="Proteomes" id="UP000702425"/>
    </source>
</evidence>
<reference evidence="1 2" key="1">
    <citation type="journal article" date="2020" name="Sci. Rep.">
        <title>A novel cyanobacterial geosmin producer, revising GeoA distribution and dispersion patterns in Bacteria.</title>
        <authorList>
            <person name="Churro C."/>
            <person name="Semedo-Aguiar A.P."/>
            <person name="Silva A.D."/>
            <person name="Pereira-Leal J.B."/>
            <person name="Leite R.B."/>
        </authorList>
    </citation>
    <scope>NUCLEOTIDE SEQUENCE [LARGE SCALE GENOMIC DNA]</scope>
    <source>
        <strain evidence="1 2">IPMA8</strain>
    </source>
</reference>
<dbReference type="RefSeq" id="WP_172191891.1">
    <property type="nucleotide sequence ID" value="NZ_CAWPPK010000051.1"/>
</dbReference>
<gene>
    <name evidence="1" type="ORF">E5S67_05444</name>
</gene>